<evidence type="ECO:0000313" key="1">
    <source>
        <dbReference type="EMBL" id="MBL0764719.1"/>
    </source>
</evidence>
<organism evidence="1 2">
    <name type="scientific">Marivirga atlantica</name>
    <dbReference type="NCBI Taxonomy" id="1548457"/>
    <lineage>
        <taxon>Bacteria</taxon>
        <taxon>Pseudomonadati</taxon>
        <taxon>Bacteroidota</taxon>
        <taxon>Cytophagia</taxon>
        <taxon>Cytophagales</taxon>
        <taxon>Marivirgaceae</taxon>
        <taxon>Marivirga</taxon>
    </lineage>
</organism>
<evidence type="ECO:0008006" key="3">
    <source>
        <dbReference type="Google" id="ProtNLM"/>
    </source>
</evidence>
<name>A0A937DJB3_9BACT</name>
<proteinExistence type="predicted"/>
<dbReference type="EMBL" id="JAERQG010000001">
    <property type="protein sequence ID" value="MBL0764719.1"/>
    <property type="molecule type" value="Genomic_DNA"/>
</dbReference>
<comment type="caution">
    <text evidence="1">The sequence shown here is derived from an EMBL/GenBank/DDBJ whole genome shotgun (WGS) entry which is preliminary data.</text>
</comment>
<keyword evidence="2" id="KW-1185">Reference proteome</keyword>
<dbReference type="RefSeq" id="WP_201918552.1">
    <property type="nucleotide sequence ID" value="NZ_JAERQG010000001.1"/>
</dbReference>
<evidence type="ECO:0000313" key="2">
    <source>
        <dbReference type="Proteomes" id="UP000642920"/>
    </source>
</evidence>
<gene>
    <name evidence="1" type="ORF">JKP34_05620</name>
</gene>
<dbReference type="AlphaFoldDB" id="A0A937DJB3"/>
<sequence length="253" mass="29230">MNYKNYIFFISIILFSLAGIQSELRATHTFPVDNAVQKQIPDSIKTQYFAQLEPLLNKLAKKKGNSIDYFLEHLFYKTHRKILKHYTKYNSSLDEVLANGNYDCVTGSLLYAFILDHFNIPYKIIETDFHAFLIVKPEGKEFIFEVTDPLGGFITDKKEVLKFKIKYFPDKNSLGLNSADEIGRAYFTSSEGNTIYNEVNFMQLYALQYYNQGILALNNKAYQKAVEELKIARNIYPSRRVKAIMAISESLSD</sequence>
<dbReference type="Proteomes" id="UP000642920">
    <property type="component" value="Unassembled WGS sequence"/>
</dbReference>
<protein>
    <recommendedName>
        <fullName evidence="3">Protein SirB1 N-terminal domain-containing protein</fullName>
    </recommendedName>
</protein>
<accession>A0A937DJB3</accession>
<reference evidence="1" key="1">
    <citation type="submission" date="2021-01" db="EMBL/GenBank/DDBJ databases">
        <title>Marivirga sp. nov., isolated from intertidal surface sediments.</title>
        <authorList>
            <person name="Zhang M."/>
        </authorList>
    </citation>
    <scope>NUCLEOTIDE SEQUENCE</scope>
    <source>
        <strain evidence="1">SM1354</strain>
    </source>
</reference>